<evidence type="ECO:0000313" key="2">
    <source>
        <dbReference type="EMBL" id="PDV99010.1"/>
    </source>
</evidence>
<dbReference type="PANTHER" id="PTHR32204:SF0">
    <property type="entry name" value="ATPASE RAVA"/>
    <property type="match status" value="1"/>
</dbReference>
<organism evidence="2 3">
    <name type="scientific">Candidatus Chloroploca asiatica</name>
    <dbReference type="NCBI Taxonomy" id="1506545"/>
    <lineage>
        <taxon>Bacteria</taxon>
        <taxon>Bacillati</taxon>
        <taxon>Chloroflexota</taxon>
        <taxon>Chloroflexia</taxon>
        <taxon>Chloroflexales</taxon>
        <taxon>Chloroflexineae</taxon>
        <taxon>Oscillochloridaceae</taxon>
        <taxon>Candidatus Chloroploca</taxon>
    </lineage>
</organism>
<dbReference type="InterPro" id="IPR003593">
    <property type="entry name" value="AAA+_ATPase"/>
</dbReference>
<name>A0A2H3KYF1_9CHLR</name>
<dbReference type="PANTHER" id="PTHR32204">
    <property type="entry name" value="ATPASE RAVA"/>
    <property type="match status" value="1"/>
</dbReference>
<comment type="caution">
    <text evidence="2">The sequence shown here is derived from an EMBL/GenBank/DDBJ whole genome shotgun (WGS) entry which is preliminary data.</text>
</comment>
<dbReference type="SMART" id="SM00382">
    <property type="entry name" value="AAA"/>
    <property type="match status" value="1"/>
</dbReference>
<evidence type="ECO:0000313" key="3">
    <source>
        <dbReference type="Proteomes" id="UP000220922"/>
    </source>
</evidence>
<dbReference type="CDD" id="cd00009">
    <property type="entry name" value="AAA"/>
    <property type="match status" value="1"/>
</dbReference>
<dbReference type="AlphaFoldDB" id="A0A2H3KYF1"/>
<dbReference type="InterPro" id="IPR027417">
    <property type="entry name" value="P-loop_NTPase"/>
</dbReference>
<accession>A0A2H3KYF1</accession>
<sequence>MTTLQRLEADLAARFLERDDAVRTLLVAVLAQQHVAVLGPPGTAKSLLVERLAARITTPGSPTQPFVWLLTRFTTPDELFGPISVVGLKRDEYRRITRHKLPEARFAFLDEIFKANSAILNALLALLNERVFDNGPTRLPVPLVTCVGAANELPQGDELAALWDRFALRFMVGYVSEAAFPRLLRLAALATPPVTISATALTSLHQAVPQVAIPDPIIAALAQLRTELAGKHIVASDRRWRQSLDLLRAHALLEGRGQVEEDDLTILREALWQTPEQRSEIGRHVARLAHPLIARAVELSDQALSIHEATMAAQREPHQDDQAKMQAAVEGATRLKTVATQLNRLVEQAQSQGQKTDRLMRMHTQVQTLRQQIAELVL</sequence>
<reference evidence="2 3" key="1">
    <citation type="submission" date="2016-05" db="EMBL/GenBank/DDBJ databases">
        <authorList>
            <person name="Lavstsen T."/>
            <person name="Jespersen J.S."/>
        </authorList>
    </citation>
    <scope>NUCLEOTIDE SEQUENCE [LARGE SCALE GENOMIC DNA]</scope>
    <source>
        <strain evidence="2 3">B7-9</strain>
    </source>
</reference>
<dbReference type="InterPro" id="IPR045427">
    <property type="entry name" value="MoxR"/>
</dbReference>
<feature type="domain" description="AAA+ ATPase" evidence="1">
    <location>
        <begin position="31"/>
        <end position="176"/>
    </location>
</feature>
<protein>
    <recommendedName>
        <fullName evidence="1">AAA+ ATPase domain-containing protein</fullName>
    </recommendedName>
</protein>
<evidence type="ECO:0000259" key="1">
    <source>
        <dbReference type="SMART" id="SM00382"/>
    </source>
</evidence>
<dbReference type="InterPro" id="IPR050513">
    <property type="entry name" value="RavA_ATPases"/>
</dbReference>
<dbReference type="Pfam" id="PF20030">
    <property type="entry name" value="bpMoxR"/>
    <property type="match status" value="1"/>
</dbReference>
<proteinExistence type="predicted"/>
<dbReference type="EMBL" id="LYXE01000086">
    <property type="protein sequence ID" value="PDV99010.1"/>
    <property type="molecule type" value="Genomic_DNA"/>
</dbReference>
<gene>
    <name evidence="2" type="ORF">A9Q02_14240</name>
</gene>
<dbReference type="Pfam" id="PF17868">
    <property type="entry name" value="AAA_lid_8"/>
    <property type="match status" value="1"/>
</dbReference>
<dbReference type="Proteomes" id="UP000220922">
    <property type="component" value="Unassembled WGS sequence"/>
</dbReference>
<dbReference type="InterPro" id="IPR041538">
    <property type="entry name" value="RavA-like_AAA_lid"/>
</dbReference>
<keyword evidence="3" id="KW-1185">Reference proteome</keyword>
<dbReference type="Gene3D" id="3.40.50.300">
    <property type="entry name" value="P-loop containing nucleotide triphosphate hydrolases"/>
    <property type="match status" value="1"/>
</dbReference>
<dbReference type="SUPFAM" id="SSF52540">
    <property type="entry name" value="P-loop containing nucleoside triphosphate hydrolases"/>
    <property type="match status" value="1"/>
</dbReference>